<feature type="non-terminal residue" evidence="1">
    <location>
        <position position="1"/>
    </location>
</feature>
<dbReference type="AlphaFoldDB" id="A0A1X0R304"/>
<sequence length="75" mass="8894">FKARKRTRNKLQSRHQKVFDINPILNLVDNWGATNELTLIQFQKKALVRLTIVAMWKPGYYLGNLQHREAYLGRI</sequence>
<dbReference type="OrthoDB" id="2221171at2759"/>
<proteinExistence type="predicted"/>
<dbReference type="VEuPathDB" id="FungiDB:BCV72DRAFT_328962"/>
<dbReference type="Proteomes" id="UP000242414">
    <property type="component" value="Unassembled WGS sequence"/>
</dbReference>
<reference evidence="1" key="1">
    <citation type="journal article" date="2016" name="Proc. Natl. Acad. Sci. U.S.A.">
        <title>Lipid metabolic changes in an early divergent fungus govern the establishment of a mutualistic symbiosis with endobacteria.</title>
        <authorList>
            <person name="Lastovetsky O.A."/>
            <person name="Gaspar M.L."/>
            <person name="Mondo S.J."/>
            <person name="LaButti K.M."/>
            <person name="Sandor L."/>
            <person name="Grigoriev I.V."/>
            <person name="Henry S.A."/>
            <person name="Pawlowska T.E."/>
        </authorList>
    </citation>
    <scope>NUCLEOTIDE SEQUENCE [LARGE SCALE GENOMIC DNA]</scope>
    <source>
        <strain evidence="1">ATCC 52814</strain>
    </source>
</reference>
<gene>
    <name evidence="1" type="ORF">BCV72DRAFT_328962</name>
</gene>
<dbReference type="EMBL" id="KV921924">
    <property type="protein sequence ID" value="ORE06399.1"/>
    <property type="molecule type" value="Genomic_DNA"/>
</dbReference>
<accession>A0A1X0R304</accession>
<name>A0A1X0R304_RHIZD</name>
<evidence type="ECO:0000313" key="1">
    <source>
        <dbReference type="EMBL" id="ORE06399.1"/>
    </source>
</evidence>
<organism evidence="1">
    <name type="scientific">Rhizopus microsporus var. microsporus</name>
    <dbReference type="NCBI Taxonomy" id="86635"/>
    <lineage>
        <taxon>Eukaryota</taxon>
        <taxon>Fungi</taxon>
        <taxon>Fungi incertae sedis</taxon>
        <taxon>Mucoromycota</taxon>
        <taxon>Mucoromycotina</taxon>
        <taxon>Mucoromycetes</taxon>
        <taxon>Mucorales</taxon>
        <taxon>Mucorineae</taxon>
        <taxon>Rhizopodaceae</taxon>
        <taxon>Rhizopus</taxon>
    </lineage>
</organism>
<protein>
    <submittedName>
        <fullName evidence="1">Uncharacterized protein</fullName>
    </submittedName>
</protein>